<dbReference type="EMBL" id="JAUSVL010000001">
    <property type="protein sequence ID" value="MDQ0288940.1"/>
    <property type="molecule type" value="Genomic_DNA"/>
</dbReference>
<protein>
    <submittedName>
        <fullName evidence="1">Collagenase-like PrtC family protease</fullName>
    </submittedName>
</protein>
<dbReference type="AlphaFoldDB" id="A0AAE4AN10"/>
<proteinExistence type="predicted"/>
<evidence type="ECO:0000313" key="2">
    <source>
        <dbReference type="Proteomes" id="UP001238163"/>
    </source>
</evidence>
<evidence type="ECO:0000313" key="1">
    <source>
        <dbReference type="EMBL" id="MDQ0288940.1"/>
    </source>
</evidence>
<comment type="caution">
    <text evidence="1">The sequence shown here is derived from an EMBL/GenBank/DDBJ whole genome shotgun (WGS) entry which is preliminary data.</text>
</comment>
<organism evidence="1 2">
    <name type="scientific">Oligosphaera ethanolica</name>
    <dbReference type="NCBI Taxonomy" id="760260"/>
    <lineage>
        <taxon>Bacteria</taxon>
        <taxon>Pseudomonadati</taxon>
        <taxon>Lentisphaerota</taxon>
        <taxon>Oligosphaeria</taxon>
        <taxon>Oligosphaerales</taxon>
        <taxon>Oligosphaeraceae</taxon>
        <taxon>Oligosphaera</taxon>
    </lineage>
</organism>
<keyword evidence="2" id="KW-1185">Reference proteome</keyword>
<dbReference type="GO" id="GO:0006508">
    <property type="term" value="P:proteolysis"/>
    <property type="evidence" value="ECO:0007669"/>
    <property type="project" value="UniProtKB-KW"/>
</dbReference>
<dbReference type="RefSeq" id="WP_307260280.1">
    <property type="nucleotide sequence ID" value="NZ_JAUSVL010000001.1"/>
</dbReference>
<sequence length="358" mass="40399">MPHANPPFTFAVGYQQPENGERFSDIVADYQPQVGEVYFAWVGTPSGRPILGAHDDDSDAIQDVLEEDLKALRQLGVKLDILFNANCYGAHAFSRELDNNVRGVMDYLGELGCQPDIITTTSPAIAHISKTHFPAVEVRASVNMRIGSTQAMSYVDDLFDSFYLQRDRQRDLRHVASVHQWCERHHKKLCLLANSGCLKYCPGQTFHDNFLAHIAKVETMDNLPGWNPHVCWNLYRKPEHFVEFLKATWIRPEDLHHYAGMVHTVKLATRQHSHPRVVIGAYANQSFAGDLLSLTEPGFSTAFAPFYIDNQAFPPDWAEHMAQCPENCDSCHYCQDVLNLVLKNSNGGRWDVGDVGDE</sequence>
<keyword evidence="1" id="KW-0645">Protease</keyword>
<dbReference type="Proteomes" id="UP001238163">
    <property type="component" value="Unassembled WGS sequence"/>
</dbReference>
<reference evidence="1" key="1">
    <citation type="submission" date="2023-07" db="EMBL/GenBank/DDBJ databases">
        <title>Genomic Encyclopedia of Type Strains, Phase IV (KMG-IV): sequencing the most valuable type-strain genomes for metagenomic binning, comparative biology and taxonomic classification.</title>
        <authorList>
            <person name="Goeker M."/>
        </authorList>
    </citation>
    <scope>NUCLEOTIDE SEQUENCE</scope>
    <source>
        <strain evidence="1">DSM 24202</strain>
    </source>
</reference>
<gene>
    <name evidence="1" type="ORF">J3R75_001047</name>
</gene>
<accession>A0AAE4AN10</accession>
<dbReference type="GO" id="GO:0008233">
    <property type="term" value="F:peptidase activity"/>
    <property type="evidence" value="ECO:0007669"/>
    <property type="project" value="UniProtKB-KW"/>
</dbReference>
<name>A0AAE4AN10_9BACT</name>
<keyword evidence="1" id="KW-0378">Hydrolase</keyword>